<dbReference type="EMBL" id="JAUSVR010000006">
    <property type="protein sequence ID" value="MDQ0511482.1"/>
    <property type="molecule type" value="Genomic_DNA"/>
</dbReference>
<keyword evidence="2" id="KW-1185">Reference proteome</keyword>
<protein>
    <submittedName>
        <fullName evidence="1">Uncharacterized protein</fullName>
    </submittedName>
</protein>
<sequence>MYWPAPGIKKHPEKRWNRPDRVFFGFGACHILAGVYMQGPPLPDFHAEWIVPHSGFGGTHFYVTDGEIAFDFHGYCRRSALLEHVRSGWSRRFPGWAATIATVDFPLLDTAALNARRHLGPEQFWGDPVERARRFLLRIDHPRRADQARASR</sequence>
<gene>
    <name evidence="1" type="ORF">QOZ99_002379</name>
</gene>
<accession>A0ABU0LRZ9</accession>
<comment type="caution">
    <text evidence="1">The sequence shown here is derived from an EMBL/GenBank/DDBJ whole genome shotgun (WGS) entry which is preliminary data.</text>
</comment>
<reference evidence="1 2" key="1">
    <citation type="submission" date="2023-07" db="EMBL/GenBank/DDBJ databases">
        <title>Genomic Encyclopedia of Type Strains, Phase IV (KMG-IV): sequencing the most valuable type-strain genomes for metagenomic binning, comparative biology and taxonomic classification.</title>
        <authorList>
            <person name="Goeker M."/>
        </authorList>
    </citation>
    <scope>NUCLEOTIDE SEQUENCE [LARGE SCALE GENOMIC DNA]</scope>
    <source>
        <strain evidence="1 2">DSM 15561</strain>
    </source>
</reference>
<evidence type="ECO:0000313" key="1">
    <source>
        <dbReference type="EMBL" id="MDQ0511482.1"/>
    </source>
</evidence>
<evidence type="ECO:0000313" key="2">
    <source>
        <dbReference type="Proteomes" id="UP001235094"/>
    </source>
</evidence>
<dbReference type="Proteomes" id="UP001235094">
    <property type="component" value="Unassembled WGS sequence"/>
</dbReference>
<organism evidence="1 2">
    <name type="scientific">Ancylobacter amanitiformis</name>
    <dbReference type="NCBI Taxonomy" id="217069"/>
    <lineage>
        <taxon>Bacteria</taxon>
        <taxon>Pseudomonadati</taxon>
        <taxon>Pseudomonadota</taxon>
        <taxon>Alphaproteobacteria</taxon>
        <taxon>Hyphomicrobiales</taxon>
        <taxon>Xanthobacteraceae</taxon>
        <taxon>Ancylobacter</taxon>
    </lineage>
</organism>
<dbReference type="RefSeq" id="WP_306890160.1">
    <property type="nucleotide sequence ID" value="NZ_JAUSVR010000006.1"/>
</dbReference>
<name>A0ABU0LRZ9_9HYPH</name>
<proteinExistence type="predicted"/>